<sequence>MVVDINNVNNEPNALKVSSSPDIMETQTQKSTDITTSAKEQENHITEDKVPYVPSSLSIDKSYLYSQIQSFISVVLEYPLHSHGLINAPKVLANVVESTIGAVFIDSNSSIDTTFEYGSPLRAYAILGLALRLL</sequence>
<dbReference type="OrthoDB" id="416741at2759"/>
<evidence type="ECO:0000256" key="1">
    <source>
        <dbReference type="ARBA" id="ARBA00022801"/>
    </source>
</evidence>
<organism evidence="3 4">
    <name type="scientific">Anisodus acutangulus</name>
    <dbReference type="NCBI Taxonomy" id="402998"/>
    <lineage>
        <taxon>Eukaryota</taxon>
        <taxon>Viridiplantae</taxon>
        <taxon>Streptophyta</taxon>
        <taxon>Embryophyta</taxon>
        <taxon>Tracheophyta</taxon>
        <taxon>Spermatophyta</taxon>
        <taxon>Magnoliopsida</taxon>
        <taxon>eudicotyledons</taxon>
        <taxon>Gunneridae</taxon>
        <taxon>Pentapetalae</taxon>
        <taxon>asterids</taxon>
        <taxon>lamiids</taxon>
        <taxon>Solanales</taxon>
        <taxon>Solanaceae</taxon>
        <taxon>Solanoideae</taxon>
        <taxon>Hyoscyameae</taxon>
        <taxon>Anisodus</taxon>
    </lineage>
</organism>
<dbReference type="PANTHER" id="PTHR14950">
    <property type="entry name" value="DICER-RELATED"/>
    <property type="match status" value="1"/>
</dbReference>
<feature type="compositionally biased region" description="Polar residues" evidence="2">
    <location>
        <begin position="14"/>
        <end position="38"/>
    </location>
</feature>
<dbReference type="GO" id="GO:0003723">
    <property type="term" value="F:RNA binding"/>
    <property type="evidence" value="ECO:0007669"/>
    <property type="project" value="TreeGrafter"/>
</dbReference>
<evidence type="ECO:0000256" key="2">
    <source>
        <dbReference type="SAM" id="MobiDB-lite"/>
    </source>
</evidence>
<evidence type="ECO:0000313" key="3">
    <source>
        <dbReference type="EMBL" id="KAJ8554533.1"/>
    </source>
</evidence>
<dbReference type="GO" id="GO:0004525">
    <property type="term" value="F:ribonuclease III activity"/>
    <property type="evidence" value="ECO:0007669"/>
    <property type="project" value="InterPro"/>
</dbReference>
<feature type="region of interest" description="Disordered" evidence="2">
    <location>
        <begin position="14"/>
        <end position="43"/>
    </location>
</feature>
<keyword evidence="1" id="KW-0378">Hydrolase</keyword>
<dbReference type="InterPro" id="IPR036389">
    <property type="entry name" value="RNase_III_sf"/>
</dbReference>
<dbReference type="AlphaFoldDB" id="A0A9Q1M9A1"/>
<dbReference type="EMBL" id="JAJAGQ010000009">
    <property type="protein sequence ID" value="KAJ8554533.1"/>
    <property type="molecule type" value="Genomic_DNA"/>
</dbReference>
<proteinExistence type="predicted"/>
<comment type="caution">
    <text evidence="3">The sequence shown here is derived from an EMBL/GenBank/DDBJ whole genome shotgun (WGS) entry which is preliminary data.</text>
</comment>
<dbReference type="GO" id="GO:0005737">
    <property type="term" value="C:cytoplasm"/>
    <property type="evidence" value="ECO:0007669"/>
    <property type="project" value="TreeGrafter"/>
</dbReference>
<dbReference type="GO" id="GO:0005634">
    <property type="term" value="C:nucleus"/>
    <property type="evidence" value="ECO:0007669"/>
    <property type="project" value="TreeGrafter"/>
</dbReference>
<keyword evidence="4" id="KW-1185">Reference proteome</keyword>
<dbReference type="PANTHER" id="PTHR14950:SF53">
    <property type="entry name" value="RIBONUCLEASE 3-LIKE PROTEIN 3 ISOFORM X1"/>
    <property type="match status" value="1"/>
</dbReference>
<dbReference type="Proteomes" id="UP001152561">
    <property type="component" value="Unassembled WGS sequence"/>
</dbReference>
<dbReference type="SUPFAM" id="SSF69065">
    <property type="entry name" value="RNase III domain-like"/>
    <property type="match status" value="1"/>
</dbReference>
<reference evidence="4" key="1">
    <citation type="journal article" date="2023" name="Proc. Natl. Acad. Sci. U.S.A.">
        <title>Genomic and structural basis for evolution of tropane alkaloid biosynthesis.</title>
        <authorList>
            <person name="Wanga Y.-J."/>
            <person name="Taina T."/>
            <person name="Yua J.-Y."/>
            <person name="Lia J."/>
            <person name="Xua B."/>
            <person name="Chenc J."/>
            <person name="D'Auriad J.C."/>
            <person name="Huanga J.-P."/>
            <person name="Huanga S.-X."/>
        </authorList>
    </citation>
    <scope>NUCLEOTIDE SEQUENCE [LARGE SCALE GENOMIC DNA]</scope>
    <source>
        <strain evidence="4">cv. KIB-2019</strain>
    </source>
</reference>
<evidence type="ECO:0000313" key="4">
    <source>
        <dbReference type="Proteomes" id="UP001152561"/>
    </source>
</evidence>
<dbReference type="Gene3D" id="1.10.1520.10">
    <property type="entry name" value="Ribonuclease III domain"/>
    <property type="match status" value="1"/>
</dbReference>
<dbReference type="GO" id="GO:0030422">
    <property type="term" value="P:siRNA processing"/>
    <property type="evidence" value="ECO:0007669"/>
    <property type="project" value="TreeGrafter"/>
</dbReference>
<gene>
    <name evidence="3" type="ORF">K7X08_025211</name>
</gene>
<evidence type="ECO:0008006" key="5">
    <source>
        <dbReference type="Google" id="ProtNLM"/>
    </source>
</evidence>
<protein>
    <recommendedName>
        <fullName evidence="5">RNase III domain-containing protein</fullName>
    </recommendedName>
</protein>
<name>A0A9Q1M9A1_9SOLA</name>
<accession>A0A9Q1M9A1</accession>